<dbReference type="OrthoDB" id="10563611at2759"/>
<keyword evidence="3" id="KW-1185">Reference proteome</keyword>
<feature type="compositionally biased region" description="Basic and acidic residues" evidence="1">
    <location>
        <begin position="1"/>
        <end position="13"/>
    </location>
</feature>
<accession>E4XT64</accession>
<evidence type="ECO:0000313" key="2">
    <source>
        <dbReference type="EMBL" id="CBY12926.1"/>
    </source>
</evidence>
<dbReference type="Proteomes" id="UP000001307">
    <property type="component" value="Unassembled WGS sequence"/>
</dbReference>
<feature type="region of interest" description="Disordered" evidence="1">
    <location>
        <begin position="1"/>
        <end position="44"/>
    </location>
</feature>
<proteinExistence type="predicted"/>
<evidence type="ECO:0000313" key="3">
    <source>
        <dbReference type="Proteomes" id="UP000001307"/>
    </source>
</evidence>
<dbReference type="EMBL" id="FN653149">
    <property type="protein sequence ID" value="CBY12926.1"/>
    <property type="molecule type" value="Genomic_DNA"/>
</dbReference>
<reference evidence="2" key="1">
    <citation type="journal article" date="2010" name="Science">
        <title>Plasticity of animal genome architecture unmasked by rapid evolution of a pelagic tunicate.</title>
        <authorList>
            <person name="Denoeud F."/>
            <person name="Henriet S."/>
            <person name="Mungpakdee S."/>
            <person name="Aury J.M."/>
            <person name="Da Silva C."/>
            <person name="Brinkmann H."/>
            <person name="Mikhaleva J."/>
            <person name="Olsen L.C."/>
            <person name="Jubin C."/>
            <person name="Canestro C."/>
            <person name="Bouquet J.M."/>
            <person name="Danks G."/>
            <person name="Poulain J."/>
            <person name="Campsteijn C."/>
            <person name="Adamski M."/>
            <person name="Cross I."/>
            <person name="Yadetie F."/>
            <person name="Muffato M."/>
            <person name="Louis A."/>
            <person name="Butcher S."/>
            <person name="Tsagkogeorga G."/>
            <person name="Konrad A."/>
            <person name="Singh S."/>
            <person name="Jensen M.F."/>
            <person name="Cong E.H."/>
            <person name="Eikeseth-Otteraa H."/>
            <person name="Noel B."/>
            <person name="Anthouard V."/>
            <person name="Porcel B.M."/>
            <person name="Kachouri-Lafond R."/>
            <person name="Nishino A."/>
            <person name="Ugolini M."/>
            <person name="Chourrout P."/>
            <person name="Nishida H."/>
            <person name="Aasland R."/>
            <person name="Huzurbazar S."/>
            <person name="Westhof E."/>
            <person name="Delsuc F."/>
            <person name="Lehrach H."/>
            <person name="Reinhardt R."/>
            <person name="Weissenbach J."/>
            <person name="Roy S.W."/>
            <person name="Artiguenave F."/>
            <person name="Postlethwait J.H."/>
            <person name="Manak J.R."/>
            <person name="Thompson E.M."/>
            <person name="Jaillon O."/>
            <person name="Du Pasquier L."/>
            <person name="Boudinot P."/>
            <person name="Liberles D.A."/>
            <person name="Volff J.N."/>
            <person name="Philippe H."/>
            <person name="Lenhard B."/>
            <person name="Roest Crollius H."/>
            <person name="Wincker P."/>
            <person name="Chourrout D."/>
        </authorList>
    </citation>
    <scope>NUCLEOTIDE SEQUENCE [LARGE SCALE GENOMIC DNA]</scope>
</reference>
<dbReference type="AlphaFoldDB" id="E4XT64"/>
<sequence>MREETAPSSDHRGAYWSAGIVSQFNGARTPPRPSRSRPEPHNSTQITYDEIREMKQVMPHDQEVKKPSEIQNYNDALNSLSQQNDDTLFQKRAGSSMIPNLMPAPEIGENDSEPPPLPPKESKSILTPVEMPKLDLKRETHLVRKTIISFF</sequence>
<organism evidence="2">
    <name type="scientific">Oikopleura dioica</name>
    <name type="common">Tunicate</name>
    <dbReference type="NCBI Taxonomy" id="34765"/>
    <lineage>
        <taxon>Eukaryota</taxon>
        <taxon>Metazoa</taxon>
        <taxon>Chordata</taxon>
        <taxon>Tunicata</taxon>
        <taxon>Appendicularia</taxon>
        <taxon>Copelata</taxon>
        <taxon>Oikopleuridae</taxon>
        <taxon>Oikopleura</taxon>
    </lineage>
</organism>
<gene>
    <name evidence="2" type="ORF">GSOID_T00002992001</name>
</gene>
<feature type="region of interest" description="Disordered" evidence="1">
    <location>
        <begin position="97"/>
        <end position="131"/>
    </location>
</feature>
<dbReference type="InParanoid" id="E4XT64"/>
<name>E4XT64_OIKDI</name>
<protein>
    <submittedName>
        <fullName evidence="2">Uncharacterized protein</fullName>
    </submittedName>
</protein>
<evidence type="ECO:0000256" key="1">
    <source>
        <dbReference type="SAM" id="MobiDB-lite"/>
    </source>
</evidence>